<evidence type="ECO:0000256" key="1">
    <source>
        <dbReference type="ARBA" id="ARBA00005854"/>
    </source>
</evidence>
<evidence type="ECO:0000313" key="7">
    <source>
        <dbReference type="EMBL" id="MBC5706616.1"/>
    </source>
</evidence>
<dbReference type="PANTHER" id="PTHR43761:SF1">
    <property type="entry name" value="D-ISOMER SPECIFIC 2-HYDROXYACID DEHYDROGENASE CATALYTIC DOMAIN-CONTAINING PROTEIN-RELATED"/>
    <property type="match status" value="1"/>
</dbReference>
<dbReference type="CDD" id="cd12162">
    <property type="entry name" value="2-Hacid_dh_4"/>
    <property type="match status" value="1"/>
</dbReference>
<dbReference type="InterPro" id="IPR036291">
    <property type="entry name" value="NAD(P)-bd_dom_sf"/>
</dbReference>
<dbReference type="Pfam" id="PF02826">
    <property type="entry name" value="2-Hacid_dh_C"/>
    <property type="match status" value="1"/>
</dbReference>
<dbReference type="Proteomes" id="UP000634672">
    <property type="component" value="Unassembled WGS sequence"/>
</dbReference>
<comment type="similarity">
    <text evidence="1 4">Belongs to the D-isomer specific 2-hydroxyacid dehydrogenase family.</text>
</comment>
<dbReference type="InterPro" id="IPR050418">
    <property type="entry name" value="D-iso_2-hydroxyacid_DH_PdxB"/>
</dbReference>
<gene>
    <name evidence="7" type="ORF">H8S75_01435</name>
</gene>
<dbReference type="InterPro" id="IPR029752">
    <property type="entry name" value="D-isomer_DH_CS1"/>
</dbReference>
<feature type="domain" description="D-isomer specific 2-hydroxyacid dehydrogenase NAD-binding" evidence="6">
    <location>
        <begin position="107"/>
        <end position="287"/>
    </location>
</feature>
<dbReference type="PROSITE" id="PS00671">
    <property type="entry name" value="D_2_HYDROXYACID_DH_3"/>
    <property type="match status" value="1"/>
</dbReference>
<dbReference type="SUPFAM" id="SSF51735">
    <property type="entry name" value="NAD(P)-binding Rossmann-fold domains"/>
    <property type="match status" value="1"/>
</dbReference>
<dbReference type="Pfam" id="PF00389">
    <property type="entry name" value="2-Hacid_dh"/>
    <property type="match status" value="1"/>
</dbReference>
<evidence type="ECO:0000259" key="6">
    <source>
        <dbReference type="Pfam" id="PF02826"/>
    </source>
</evidence>
<keyword evidence="2 4" id="KW-0560">Oxidoreductase</keyword>
<name>A0ABR7H0B8_9FIRM</name>
<dbReference type="PANTHER" id="PTHR43761">
    <property type="entry name" value="D-ISOMER SPECIFIC 2-HYDROXYACID DEHYDROGENASE FAMILY PROTEIN (AFU_ORTHOLOGUE AFUA_1G13630)"/>
    <property type="match status" value="1"/>
</dbReference>
<evidence type="ECO:0000256" key="3">
    <source>
        <dbReference type="ARBA" id="ARBA00023027"/>
    </source>
</evidence>
<organism evidence="7 8">
    <name type="scientific">Hungatella hominis</name>
    <dbReference type="NCBI Taxonomy" id="2763050"/>
    <lineage>
        <taxon>Bacteria</taxon>
        <taxon>Bacillati</taxon>
        <taxon>Bacillota</taxon>
        <taxon>Clostridia</taxon>
        <taxon>Lachnospirales</taxon>
        <taxon>Lachnospiraceae</taxon>
        <taxon>Hungatella</taxon>
    </lineage>
</organism>
<dbReference type="Gene3D" id="3.40.50.720">
    <property type="entry name" value="NAD(P)-binding Rossmann-like Domain"/>
    <property type="match status" value="2"/>
</dbReference>
<reference evidence="7 8" key="1">
    <citation type="submission" date="2020-08" db="EMBL/GenBank/DDBJ databases">
        <title>Genome public.</title>
        <authorList>
            <person name="Liu C."/>
            <person name="Sun Q."/>
        </authorList>
    </citation>
    <scope>NUCLEOTIDE SEQUENCE [LARGE SCALE GENOMIC DNA]</scope>
    <source>
        <strain evidence="7 8">NSJ-66</strain>
    </source>
</reference>
<evidence type="ECO:0000256" key="4">
    <source>
        <dbReference type="RuleBase" id="RU003719"/>
    </source>
</evidence>
<feature type="domain" description="D-isomer specific 2-hydroxyacid dehydrogenase catalytic" evidence="5">
    <location>
        <begin position="22"/>
        <end position="317"/>
    </location>
</feature>
<proteinExistence type="inferred from homology"/>
<protein>
    <submittedName>
        <fullName evidence="7">D-2-hydroxyacid dehydrogenase</fullName>
    </submittedName>
</protein>
<keyword evidence="8" id="KW-1185">Reference proteome</keyword>
<dbReference type="InterPro" id="IPR006140">
    <property type="entry name" value="D-isomer_DH_NAD-bd"/>
</dbReference>
<sequence>MKIVVLDGYTENPGDLSWEDLAAYGELTIYDRTPVSEIEERIKDAEAVFTNKTPISRKTIQSCSSLRYIGVLATGYDVVDTAAAWEAGVTVTNVPAYGTDAVAQYTIALLLELCHHVGDHSDCVKSGAWARSEDWCFWNYPLIELAGKTMGIIGFGRIGQKTARIAEALGMEVKVFDAVHRKELETEHCRYAEFEEMLAKADVICLHCPLNSGTRGIINRDTISRMKDGVMIINDSRGPLIVEQDLKDALLSGKVAGAAVDVVSEEPVREDNPLMTAPNTIITPHIAWASRDSRKRLMDIAVDNLKHFLEGAPQNVVAAALNGAGSKK</sequence>
<dbReference type="InterPro" id="IPR029753">
    <property type="entry name" value="D-isomer_DH_CS"/>
</dbReference>
<dbReference type="RefSeq" id="WP_187018777.1">
    <property type="nucleotide sequence ID" value="NZ_JACOPB010000001.1"/>
</dbReference>
<evidence type="ECO:0000256" key="2">
    <source>
        <dbReference type="ARBA" id="ARBA00023002"/>
    </source>
</evidence>
<keyword evidence="3" id="KW-0520">NAD</keyword>
<dbReference type="EMBL" id="JACOPB010000001">
    <property type="protein sequence ID" value="MBC5706616.1"/>
    <property type="molecule type" value="Genomic_DNA"/>
</dbReference>
<dbReference type="PROSITE" id="PS00065">
    <property type="entry name" value="D_2_HYDROXYACID_DH_1"/>
    <property type="match status" value="1"/>
</dbReference>
<dbReference type="InterPro" id="IPR006139">
    <property type="entry name" value="D-isomer_2_OHA_DH_cat_dom"/>
</dbReference>
<accession>A0ABR7H0B8</accession>
<evidence type="ECO:0000313" key="8">
    <source>
        <dbReference type="Proteomes" id="UP000634672"/>
    </source>
</evidence>
<dbReference type="SUPFAM" id="SSF52283">
    <property type="entry name" value="Formate/glycerate dehydrogenase catalytic domain-like"/>
    <property type="match status" value="1"/>
</dbReference>
<evidence type="ECO:0000259" key="5">
    <source>
        <dbReference type="Pfam" id="PF00389"/>
    </source>
</evidence>
<dbReference type="PROSITE" id="PS00670">
    <property type="entry name" value="D_2_HYDROXYACID_DH_2"/>
    <property type="match status" value="1"/>
</dbReference>
<comment type="caution">
    <text evidence="7">The sequence shown here is derived from an EMBL/GenBank/DDBJ whole genome shotgun (WGS) entry which is preliminary data.</text>
</comment>